<reference evidence="5" key="2">
    <citation type="submission" date="2020-04" db="EMBL/GenBank/DDBJ databases">
        <authorList>
            <consortium name="NCBI Genome Project"/>
        </authorList>
    </citation>
    <scope>NUCLEOTIDE SEQUENCE</scope>
    <source>
        <strain evidence="5">CBS 781.70</strain>
    </source>
</reference>
<dbReference type="CDD" id="cd14273">
    <property type="entry name" value="UBA_TAP-C_like"/>
    <property type="match status" value="1"/>
</dbReference>
<dbReference type="GO" id="GO:0005829">
    <property type="term" value="C:cytosol"/>
    <property type="evidence" value="ECO:0007669"/>
    <property type="project" value="TreeGrafter"/>
</dbReference>
<evidence type="ECO:0000313" key="5">
    <source>
        <dbReference type="RefSeq" id="XP_033535160.1"/>
    </source>
</evidence>
<dbReference type="PANTHER" id="PTHR39597">
    <property type="entry name" value="UBA DOMAIN-CONTAINING PROTEIN RUP1"/>
    <property type="match status" value="1"/>
</dbReference>
<evidence type="ECO:0000256" key="1">
    <source>
        <dbReference type="SAM" id="Coils"/>
    </source>
</evidence>
<sequence length="670" mass="76083">MVSDENVDMVKEITNLSRVDARRLIEIYNGDLDAAVVQFLTNGQEALVKKDTAWDESAFAQDRDGGTETNVPSFQIDSSMPDLIQVDPNLSAMSRPPSRVSFRDGATEIFPGPEDFMGEQESGVIGGGQLRPATQANYDSSKWALTLHGEIDDPDPPDRRKTDDEPTFMKPRHDDDLLPNFVAIVTHIPLVRNIVFSGRTGVDYRVWANWWNGSIREEESLESLIDLNDEEYDDWELMAEIQRLFAFAELTIRSYGSVENLTRMRSFQNLPPDSDGPILPSFKQFMHSFEISFSRFQADLNLSRLFRAAVVKEEDGETAPFYTLDIDLDDLDEVLEDLYDTLDMVFWASPDSNFEVASLSEAPKVLTVQLTRSSTKTDGLGISIAEYLYMGRYMTANQEMARAVRDAISTARAEVKKHEKELKKLLEFTKKDGTVVPDMLRVFDDVLRCAPNRSNVSEVVPRVNGLKDQSMFDELDKAYQKLKANVEAVELKKKGVIATVDDHQNWLKAEENKSLPAKNRGYQLRGVIMNKNTTYLAQGFRSKEEAAQEDDWDPKPTGPEWWKFYFGTAGTTSCDRVDVSDVLRAAENDSKNVVLVYASDDAVDVPKLTPIPEALKAFVALDNKTFEREVQTHVDKNREAVRKDRDTEWRDFRMIPPSKSDDDMWTNFIK</sequence>
<keyword evidence="1" id="KW-0175">Coiled coil</keyword>
<feature type="region of interest" description="Disordered" evidence="2">
    <location>
        <begin position="148"/>
        <end position="172"/>
    </location>
</feature>
<dbReference type="Proteomes" id="UP000504638">
    <property type="component" value="Unplaced"/>
</dbReference>
<feature type="coiled-coil region" evidence="1">
    <location>
        <begin position="401"/>
        <end position="428"/>
    </location>
</feature>
<dbReference type="GeneID" id="54419898"/>
<dbReference type="EMBL" id="ML975155">
    <property type="protein sequence ID" value="KAF1813529.1"/>
    <property type="molecule type" value="Genomic_DNA"/>
</dbReference>
<dbReference type="GO" id="GO:0005634">
    <property type="term" value="C:nucleus"/>
    <property type="evidence" value="ECO:0007669"/>
    <property type="project" value="TreeGrafter"/>
</dbReference>
<accession>A0A6G1G6R7</accession>
<organism evidence="3">
    <name type="scientific">Eremomyces bilateralis CBS 781.70</name>
    <dbReference type="NCBI Taxonomy" id="1392243"/>
    <lineage>
        <taxon>Eukaryota</taxon>
        <taxon>Fungi</taxon>
        <taxon>Dikarya</taxon>
        <taxon>Ascomycota</taxon>
        <taxon>Pezizomycotina</taxon>
        <taxon>Dothideomycetes</taxon>
        <taxon>Dothideomycetes incertae sedis</taxon>
        <taxon>Eremomycetales</taxon>
        <taxon>Eremomycetaceae</taxon>
        <taxon>Eremomyces</taxon>
    </lineage>
</organism>
<evidence type="ECO:0000256" key="2">
    <source>
        <dbReference type="SAM" id="MobiDB-lite"/>
    </source>
</evidence>
<evidence type="ECO:0008006" key="6">
    <source>
        <dbReference type="Google" id="ProtNLM"/>
    </source>
</evidence>
<reference evidence="5" key="3">
    <citation type="submission" date="2025-04" db="UniProtKB">
        <authorList>
            <consortium name="RefSeq"/>
        </authorList>
    </citation>
    <scope>IDENTIFICATION</scope>
    <source>
        <strain evidence="5">CBS 781.70</strain>
    </source>
</reference>
<evidence type="ECO:0000313" key="3">
    <source>
        <dbReference type="EMBL" id="KAF1813529.1"/>
    </source>
</evidence>
<gene>
    <name evidence="3 5" type="ORF">P152DRAFT_457890</name>
</gene>
<reference evidence="3 5" key="1">
    <citation type="submission" date="2020-01" db="EMBL/GenBank/DDBJ databases">
        <authorList>
            <consortium name="DOE Joint Genome Institute"/>
            <person name="Haridas S."/>
            <person name="Albert R."/>
            <person name="Binder M."/>
            <person name="Bloem J."/>
            <person name="Labutti K."/>
            <person name="Salamov A."/>
            <person name="Andreopoulos B."/>
            <person name="Baker S.E."/>
            <person name="Barry K."/>
            <person name="Bills G."/>
            <person name="Bluhm B.H."/>
            <person name="Cannon C."/>
            <person name="Castanera R."/>
            <person name="Culley D.E."/>
            <person name="Daum C."/>
            <person name="Ezra D."/>
            <person name="Gonzalez J.B."/>
            <person name="Henrissat B."/>
            <person name="Kuo A."/>
            <person name="Liang C."/>
            <person name="Lipzen A."/>
            <person name="Lutzoni F."/>
            <person name="Magnuson J."/>
            <person name="Mondo S."/>
            <person name="Nolan M."/>
            <person name="Ohm R."/>
            <person name="Pangilinan J."/>
            <person name="Park H.-J."/>
            <person name="Ramirez L."/>
            <person name="Alfaro M."/>
            <person name="Sun H."/>
            <person name="Tritt A."/>
            <person name="Yoshinaga Y."/>
            <person name="Zwiers L.-H."/>
            <person name="Turgeon B.G."/>
            <person name="Goodwin S.B."/>
            <person name="Spatafora J.W."/>
            <person name="Crous P.W."/>
            <person name="Grigoriev I.V."/>
        </authorList>
    </citation>
    <scope>NUCLEOTIDE SEQUENCE</scope>
    <source>
        <strain evidence="3 5">CBS 781.70</strain>
    </source>
</reference>
<dbReference type="GO" id="GO:0016579">
    <property type="term" value="P:protein deubiquitination"/>
    <property type="evidence" value="ECO:0007669"/>
    <property type="project" value="TreeGrafter"/>
</dbReference>
<dbReference type="InterPro" id="IPR055335">
    <property type="entry name" value="Ucp6/RUP1"/>
</dbReference>
<dbReference type="RefSeq" id="XP_033535160.1">
    <property type="nucleotide sequence ID" value="XM_033679328.1"/>
</dbReference>
<keyword evidence="4" id="KW-1185">Reference proteome</keyword>
<name>A0A6G1G6R7_9PEZI</name>
<proteinExistence type="predicted"/>
<evidence type="ECO:0000313" key="4">
    <source>
        <dbReference type="Proteomes" id="UP000504638"/>
    </source>
</evidence>
<dbReference type="OrthoDB" id="4489171at2759"/>
<protein>
    <recommendedName>
        <fullName evidence="6">UBA domain-containing protein</fullName>
    </recommendedName>
</protein>
<dbReference type="PANTHER" id="PTHR39597:SF1">
    <property type="entry name" value="UBA DOMAIN-CONTAINING PROTEIN RUP1"/>
    <property type="match status" value="1"/>
</dbReference>
<dbReference type="AlphaFoldDB" id="A0A6G1G6R7"/>